<dbReference type="InterPro" id="IPR054471">
    <property type="entry name" value="GPIID_WHD"/>
</dbReference>
<feature type="repeat" description="ANK" evidence="3">
    <location>
        <begin position="682"/>
        <end position="714"/>
    </location>
</feature>
<dbReference type="Pfam" id="PF22939">
    <property type="entry name" value="WHD_GPIID"/>
    <property type="match status" value="1"/>
</dbReference>
<dbReference type="Pfam" id="PF12796">
    <property type="entry name" value="Ank_2"/>
    <property type="match status" value="3"/>
</dbReference>
<feature type="region of interest" description="Disordered" evidence="4">
    <location>
        <begin position="414"/>
        <end position="438"/>
    </location>
</feature>
<feature type="repeat" description="ANK" evidence="3">
    <location>
        <begin position="748"/>
        <end position="773"/>
    </location>
</feature>
<evidence type="ECO:0000259" key="5">
    <source>
        <dbReference type="Pfam" id="PF22939"/>
    </source>
</evidence>
<feature type="region of interest" description="Disordered" evidence="4">
    <location>
        <begin position="776"/>
        <end position="805"/>
    </location>
</feature>
<evidence type="ECO:0000256" key="1">
    <source>
        <dbReference type="ARBA" id="ARBA00022737"/>
    </source>
</evidence>
<gene>
    <name evidence="7" type="ORF">GP486_001807</name>
</gene>
<evidence type="ECO:0000259" key="6">
    <source>
        <dbReference type="Pfam" id="PF24883"/>
    </source>
</evidence>
<dbReference type="EMBL" id="JAGHQM010000176">
    <property type="protein sequence ID" value="KAH0564805.1"/>
    <property type="molecule type" value="Genomic_DNA"/>
</dbReference>
<feature type="repeat" description="ANK" evidence="3">
    <location>
        <begin position="583"/>
        <end position="615"/>
    </location>
</feature>
<keyword evidence="8" id="KW-1185">Reference proteome</keyword>
<feature type="domain" description="GPI inositol-deacylase winged helix" evidence="5">
    <location>
        <begin position="209"/>
        <end position="284"/>
    </location>
</feature>
<feature type="repeat" description="ANK" evidence="3">
    <location>
        <begin position="616"/>
        <end position="648"/>
    </location>
</feature>
<dbReference type="SUPFAM" id="SSF48403">
    <property type="entry name" value="Ankyrin repeat"/>
    <property type="match status" value="1"/>
</dbReference>
<dbReference type="InterPro" id="IPR056884">
    <property type="entry name" value="NPHP3-like_N"/>
</dbReference>
<name>A0A9P8LFF9_9PEZI</name>
<feature type="repeat" description="ANK" evidence="3">
    <location>
        <begin position="446"/>
        <end position="478"/>
    </location>
</feature>
<keyword evidence="1" id="KW-0677">Repeat</keyword>
<evidence type="ECO:0000313" key="7">
    <source>
        <dbReference type="EMBL" id="KAH0564805.1"/>
    </source>
</evidence>
<feature type="repeat" description="ANK" evidence="3">
    <location>
        <begin position="479"/>
        <end position="511"/>
    </location>
</feature>
<evidence type="ECO:0008006" key="9">
    <source>
        <dbReference type="Google" id="ProtNLM"/>
    </source>
</evidence>
<organism evidence="7 8">
    <name type="scientific">Trichoglossum hirsutum</name>
    <dbReference type="NCBI Taxonomy" id="265104"/>
    <lineage>
        <taxon>Eukaryota</taxon>
        <taxon>Fungi</taxon>
        <taxon>Dikarya</taxon>
        <taxon>Ascomycota</taxon>
        <taxon>Pezizomycotina</taxon>
        <taxon>Geoglossomycetes</taxon>
        <taxon>Geoglossales</taxon>
        <taxon>Geoglossaceae</taxon>
        <taxon>Trichoglossum</taxon>
    </lineage>
</organism>
<dbReference type="PANTHER" id="PTHR24166:SF48">
    <property type="entry name" value="PROTEIN VAPYRIN"/>
    <property type="match status" value="1"/>
</dbReference>
<dbReference type="PROSITE" id="PS50088">
    <property type="entry name" value="ANK_REPEAT"/>
    <property type="match status" value="7"/>
</dbReference>
<reference evidence="7" key="1">
    <citation type="submission" date="2021-03" db="EMBL/GenBank/DDBJ databases">
        <title>Comparative genomics and phylogenomic investigation of the class Geoglossomycetes provide insights into ecological specialization and systematics.</title>
        <authorList>
            <person name="Melie T."/>
            <person name="Pirro S."/>
            <person name="Miller A.N."/>
            <person name="Quandt A."/>
        </authorList>
    </citation>
    <scope>NUCLEOTIDE SEQUENCE</scope>
    <source>
        <strain evidence="7">CAQ_001_2017</strain>
    </source>
</reference>
<protein>
    <recommendedName>
        <fullName evidence="9">Ankyrin repeat protein</fullName>
    </recommendedName>
</protein>
<evidence type="ECO:0000256" key="4">
    <source>
        <dbReference type="SAM" id="MobiDB-lite"/>
    </source>
</evidence>
<dbReference type="PROSITE" id="PS50297">
    <property type="entry name" value="ANK_REP_REGION"/>
    <property type="match status" value="6"/>
</dbReference>
<proteinExistence type="predicted"/>
<dbReference type="InterPro" id="IPR036770">
    <property type="entry name" value="Ankyrin_rpt-contain_sf"/>
</dbReference>
<dbReference type="InterPro" id="IPR002110">
    <property type="entry name" value="Ankyrin_rpt"/>
</dbReference>
<keyword evidence="2 3" id="KW-0040">ANK repeat</keyword>
<sequence>MNHLHRQRAEDKAENSVGIAVIYLKYNDPDQTLGNLLGSLARQLVEDQLVTPKPLQELYERHHARGTPPSQDDISGMLLSLMEMYTDVFFIIDALDECSEEIRWGLVEKLRGFQPKVRLMITSRFLDSIEEELEGFERLEIKANKADIELFIDQQILKNKNLRRITEKSPAMRDDIKEGVVRTAEDMCEILNGTYDEAMQRIENQEPDHKSIAFKTLAWVSYAFRSLYLKELQHALAIEPGDTELDEELVMDGQNITALCAGLVTIDQRSNVVNLVHYTTKKYFESIRRARFPGFHANITMSCATYLRLGALKDATIREIVKNYPLAYYAAQYMGDHARQNPEETLEPSILEVICRLLSDPEKRKPLLSLLDGLDLIKSGFYSQDDIEAEASSPIKTTSMPSAGALRVSYSNYARQREKAPPNKSTHTTEDEGDPWETQVKVSRSPEATALHLAASMGLAKVASMLLKETPNIDALDETGKTALTVAIERGFEKAVEFLVNSGARVDLRDDHGRAVLLFVTERGWHNAAEIIAQKAKLTASTDASSASWDQVQLLLAAYYGDNIEAQRLVQQGNIDWKEDRSTGATALFLAVERNNSQMVQILLAAGVDVDSGDSMGQTSLHRAARREGEALVKLLLENGATVDHKDDEGRTAWSANARFGNERILEILLDAGADPCTTRRNEISELYDAAANGETDYVKLLLKSGANPSIRTRYKWAPLHWAAYGGHVECVKLLIEAGAELSPISDQDSTPLDLALRANQIVVIDLLIQAGAKERRDIPDEESQNLGETPKAPEMQGKPVDSDSQAKVTLAFDEPLDQSLPFGQYIYPTNVKRDKRHYFQISRPLDTPAGSISIRHSKRLADVSEYPLGPDHFNSKDVLFDIVRVTPDYQELELRGREQSSSRPGKIRMRKGWTGGWKIHHDHDGAESLLLRTTTDWSKMKDNESRWVSKDGKLLARTGGSRLPVLCFEYGLETWIQDILVTCWVAKTWSDIATLQKAGGSNNPHT</sequence>
<dbReference type="AlphaFoldDB" id="A0A9P8LFF9"/>
<feature type="domain" description="Nephrocystin 3-like N-terminal" evidence="6">
    <location>
        <begin position="15"/>
        <end position="124"/>
    </location>
</feature>
<comment type="caution">
    <text evidence="7">The sequence shown here is derived from an EMBL/GenBank/DDBJ whole genome shotgun (WGS) entry which is preliminary data.</text>
</comment>
<feature type="repeat" description="ANK" evidence="3">
    <location>
        <begin position="715"/>
        <end position="747"/>
    </location>
</feature>
<dbReference type="SMART" id="SM00248">
    <property type="entry name" value="ANK"/>
    <property type="match status" value="8"/>
</dbReference>
<accession>A0A9P8LFF9</accession>
<dbReference type="Proteomes" id="UP000750711">
    <property type="component" value="Unassembled WGS sequence"/>
</dbReference>
<dbReference type="InterPro" id="IPR050889">
    <property type="entry name" value="Dendritic_Spine_Reg/Scaffold"/>
</dbReference>
<evidence type="ECO:0000256" key="2">
    <source>
        <dbReference type="ARBA" id="ARBA00023043"/>
    </source>
</evidence>
<evidence type="ECO:0000256" key="3">
    <source>
        <dbReference type="PROSITE-ProRule" id="PRU00023"/>
    </source>
</evidence>
<dbReference type="Pfam" id="PF24883">
    <property type="entry name" value="NPHP3_N"/>
    <property type="match status" value="1"/>
</dbReference>
<evidence type="ECO:0000313" key="8">
    <source>
        <dbReference type="Proteomes" id="UP000750711"/>
    </source>
</evidence>
<dbReference type="Gene3D" id="1.25.40.20">
    <property type="entry name" value="Ankyrin repeat-containing domain"/>
    <property type="match status" value="1"/>
</dbReference>
<dbReference type="PANTHER" id="PTHR24166">
    <property type="entry name" value="ROLLING PEBBLES, ISOFORM B"/>
    <property type="match status" value="1"/>
</dbReference>